<dbReference type="AlphaFoldDB" id="A0A3L7Z6Y6"/>
<keyword evidence="3" id="KW-0808">Transferase</keyword>
<evidence type="ECO:0000259" key="2">
    <source>
        <dbReference type="PROSITE" id="PS50878"/>
    </source>
</evidence>
<name>A0A3L7Z6Y6_9BACE</name>
<comment type="similarity">
    <text evidence="1">Belongs to the bacterial reverse transcriptase family.</text>
</comment>
<dbReference type="GO" id="GO:0003964">
    <property type="term" value="F:RNA-directed DNA polymerase activity"/>
    <property type="evidence" value="ECO:0007669"/>
    <property type="project" value="UniProtKB-KW"/>
</dbReference>
<comment type="caution">
    <text evidence="3">The sequence shown here is derived from an EMBL/GenBank/DDBJ whole genome shotgun (WGS) entry which is preliminary data.</text>
</comment>
<feature type="domain" description="Reverse transcriptase" evidence="2">
    <location>
        <begin position="114"/>
        <end position="384"/>
    </location>
</feature>
<keyword evidence="3" id="KW-0548">Nucleotidyltransferase</keyword>
<dbReference type="PANTHER" id="PTHR34047:SF2">
    <property type="entry name" value="NUCLEAR INTRON MATURASE 1, MITOCHONDRIAL"/>
    <property type="match status" value="1"/>
</dbReference>
<dbReference type="InterPro" id="IPR000477">
    <property type="entry name" value="RT_dom"/>
</dbReference>
<proteinExistence type="inferred from homology"/>
<sequence length="473" mass="55505">MITGTSLLKNGRVTGPLPSVKDLVKNKIVHAITASRYWSSSENSQNNSWNVNFSNGNFNNNGKNNSNMVRAVAALNDKYVEGWFDALDDCCAQKKTSSQCVMYRLIWHEDLLDLAREVYERTYRPTTSTCFIVTRPKLREVFAANFRDRIVQHWLCLRLEPLFEARFVEHGNVSFNCRKGFGTFACIDQLTKNTIEVSDNYSHEAWYAQFDIKGFFMSIDCERLLEYLLPFIKEKWNYWKGTIYEQDLDLVLWLTEVIVRHRPQDDCIRQGNLKLWRILPKNKSLFYIEWMRGEPIGNLTSQLFANFYMSFFDEWAIKAAEERKAKYVRFVDDFSFVCKTKEDAIYFKRASRNQLRYILNIQMHPNKIYIQEVKKGIKMVGGIIKPGRAYLSNRTVGNFINAVSYLEEACKNCDKEAIYANVRSINSYLGFLIHFQSYGIRRKAFSELHYFWKACYIQGKFQVVKIKNTVQCL</sequence>
<gene>
    <name evidence="3" type="ORF">D7Y07_00335</name>
</gene>
<evidence type="ECO:0000313" key="3">
    <source>
        <dbReference type="EMBL" id="RLT81852.1"/>
    </source>
</evidence>
<protein>
    <submittedName>
        <fullName evidence="3">Reverse transcriptase</fullName>
    </submittedName>
</protein>
<evidence type="ECO:0000256" key="1">
    <source>
        <dbReference type="ARBA" id="ARBA00034120"/>
    </source>
</evidence>
<dbReference type="PROSITE" id="PS50878">
    <property type="entry name" value="RT_POL"/>
    <property type="match status" value="1"/>
</dbReference>
<keyword evidence="3" id="KW-0695">RNA-directed DNA polymerase</keyword>
<dbReference type="Pfam" id="PF00078">
    <property type="entry name" value="RVT_1"/>
    <property type="match status" value="1"/>
</dbReference>
<dbReference type="InterPro" id="IPR043502">
    <property type="entry name" value="DNA/RNA_pol_sf"/>
</dbReference>
<dbReference type="RefSeq" id="WP_121765012.1">
    <property type="nucleotide sequence ID" value="NZ_RAZM01000001.1"/>
</dbReference>
<dbReference type="PANTHER" id="PTHR34047">
    <property type="entry name" value="NUCLEAR INTRON MATURASE 1, MITOCHONDRIAL-RELATED"/>
    <property type="match status" value="1"/>
</dbReference>
<reference evidence="3 4" key="1">
    <citation type="submission" date="2018-09" db="EMBL/GenBank/DDBJ databases">
        <title>Murine metabolic-syndrome-specific gut microbial biobank.</title>
        <authorList>
            <person name="Liu C."/>
        </authorList>
    </citation>
    <scope>NUCLEOTIDE SEQUENCE [LARGE SCALE GENOMIC DNA]</scope>
    <source>
        <strain evidence="3 4">0.1X-D8-26</strain>
    </source>
</reference>
<dbReference type="SUPFAM" id="SSF56672">
    <property type="entry name" value="DNA/RNA polymerases"/>
    <property type="match status" value="1"/>
</dbReference>
<organism evidence="3 4">
    <name type="scientific">Bacteroides acidifaciens</name>
    <dbReference type="NCBI Taxonomy" id="85831"/>
    <lineage>
        <taxon>Bacteria</taxon>
        <taxon>Pseudomonadati</taxon>
        <taxon>Bacteroidota</taxon>
        <taxon>Bacteroidia</taxon>
        <taxon>Bacteroidales</taxon>
        <taxon>Bacteroidaceae</taxon>
        <taxon>Bacteroides</taxon>
    </lineage>
</organism>
<dbReference type="Proteomes" id="UP000267159">
    <property type="component" value="Unassembled WGS sequence"/>
</dbReference>
<evidence type="ECO:0000313" key="4">
    <source>
        <dbReference type="Proteomes" id="UP000267159"/>
    </source>
</evidence>
<dbReference type="EMBL" id="RAZM01000001">
    <property type="protein sequence ID" value="RLT81852.1"/>
    <property type="molecule type" value="Genomic_DNA"/>
</dbReference>
<accession>A0A3L7Z6Y6</accession>
<dbReference type="InterPro" id="IPR051083">
    <property type="entry name" value="GrpII_Intron_Splice-Mob/Def"/>
</dbReference>